<gene>
    <name evidence="7" type="ORF">LGLO00237_LOCUS30256</name>
</gene>
<accession>A0A7S3ZBW3</accession>
<sequence length="181" mass="19486">MLLSAAVSWSLYICRYGRILAQIDETNGSQLTPLSLTTWKSILLAALYLIWGVADVAGDFMHQHADNENVSLSGVLSHAWGGYGDWHQWLAIFYSAVGVALAHLIQGIGQKRVASAESNVLLSSEPIWTYLFAFVLLHESLHGVQGYVGGALIIAATLLSSGALEIPTPASAKKVYASDEE</sequence>
<protein>
    <recommendedName>
        <fullName evidence="6">EamA domain-containing protein</fullName>
    </recommendedName>
</protein>
<organism evidence="7">
    <name type="scientific">Lotharella globosa</name>
    <dbReference type="NCBI Taxonomy" id="91324"/>
    <lineage>
        <taxon>Eukaryota</taxon>
        <taxon>Sar</taxon>
        <taxon>Rhizaria</taxon>
        <taxon>Cercozoa</taxon>
        <taxon>Chlorarachniophyceae</taxon>
        <taxon>Lotharella</taxon>
    </lineage>
</organism>
<evidence type="ECO:0000313" key="7">
    <source>
        <dbReference type="EMBL" id="CAE0678474.1"/>
    </source>
</evidence>
<dbReference type="PANTHER" id="PTHR42920">
    <property type="entry name" value="OS03G0707200 PROTEIN-RELATED"/>
    <property type="match status" value="1"/>
</dbReference>
<keyword evidence="2" id="KW-1003">Cell membrane</keyword>
<keyword evidence="4" id="KW-1133">Transmembrane helix</keyword>
<dbReference type="AlphaFoldDB" id="A0A7S3ZBW3"/>
<dbReference type="PANTHER" id="PTHR42920:SF5">
    <property type="entry name" value="EAMA DOMAIN-CONTAINING PROTEIN"/>
    <property type="match status" value="1"/>
</dbReference>
<dbReference type="SUPFAM" id="SSF103481">
    <property type="entry name" value="Multidrug resistance efflux transporter EmrE"/>
    <property type="match status" value="1"/>
</dbReference>
<feature type="domain" description="EamA" evidence="6">
    <location>
        <begin position="2"/>
        <end position="161"/>
    </location>
</feature>
<dbReference type="InterPro" id="IPR051258">
    <property type="entry name" value="Diverse_Substrate_Transporter"/>
</dbReference>
<proteinExistence type="predicted"/>
<evidence type="ECO:0000256" key="5">
    <source>
        <dbReference type="ARBA" id="ARBA00023136"/>
    </source>
</evidence>
<dbReference type="GO" id="GO:0005886">
    <property type="term" value="C:plasma membrane"/>
    <property type="evidence" value="ECO:0007669"/>
    <property type="project" value="UniProtKB-SubCell"/>
</dbReference>
<evidence type="ECO:0000256" key="1">
    <source>
        <dbReference type="ARBA" id="ARBA00004651"/>
    </source>
</evidence>
<dbReference type="EMBL" id="HBIV01043101">
    <property type="protein sequence ID" value="CAE0678474.1"/>
    <property type="molecule type" value="Transcribed_RNA"/>
</dbReference>
<evidence type="ECO:0000259" key="6">
    <source>
        <dbReference type="Pfam" id="PF00892"/>
    </source>
</evidence>
<evidence type="ECO:0000256" key="4">
    <source>
        <dbReference type="ARBA" id="ARBA00022989"/>
    </source>
</evidence>
<dbReference type="Pfam" id="PF00892">
    <property type="entry name" value="EamA"/>
    <property type="match status" value="1"/>
</dbReference>
<comment type="subcellular location">
    <subcellularLocation>
        <location evidence="1">Cell membrane</location>
        <topology evidence="1">Multi-pass membrane protein</topology>
    </subcellularLocation>
</comment>
<evidence type="ECO:0000256" key="2">
    <source>
        <dbReference type="ARBA" id="ARBA00022475"/>
    </source>
</evidence>
<keyword evidence="3" id="KW-0812">Transmembrane</keyword>
<keyword evidence="5" id="KW-0472">Membrane</keyword>
<reference evidence="7" key="1">
    <citation type="submission" date="2021-01" db="EMBL/GenBank/DDBJ databases">
        <authorList>
            <person name="Corre E."/>
            <person name="Pelletier E."/>
            <person name="Niang G."/>
            <person name="Scheremetjew M."/>
            <person name="Finn R."/>
            <person name="Kale V."/>
            <person name="Holt S."/>
            <person name="Cochrane G."/>
            <person name="Meng A."/>
            <person name="Brown T."/>
            <person name="Cohen L."/>
        </authorList>
    </citation>
    <scope>NUCLEOTIDE SEQUENCE</scope>
    <source>
        <strain evidence="7">CCCM811</strain>
    </source>
</reference>
<evidence type="ECO:0000256" key="3">
    <source>
        <dbReference type="ARBA" id="ARBA00022692"/>
    </source>
</evidence>
<name>A0A7S3ZBW3_9EUKA</name>
<dbReference type="InterPro" id="IPR000620">
    <property type="entry name" value="EamA_dom"/>
</dbReference>
<dbReference type="InterPro" id="IPR037185">
    <property type="entry name" value="EmrE-like"/>
</dbReference>